<evidence type="ECO:0000313" key="5">
    <source>
        <dbReference type="EMBL" id="KMW21041.1"/>
    </source>
</evidence>
<reference evidence="5 6" key="1">
    <citation type="submission" date="2011-04" db="EMBL/GenBank/DDBJ databases">
        <title>The Genome Sequence of Clostridium citroniae WAL-19142.</title>
        <authorList>
            <consortium name="The Broad Institute Genome Sequencing Platform"/>
            <person name="Earl A."/>
            <person name="Ward D."/>
            <person name="Feldgarden M."/>
            <person name="Gevers D."/>
            <person name="Warren Y.A."/>
            <person name="Tyrrell K.L."/>
            <person name="Citron D.M."/>
            <person name="Goldstein E.J."/>
            <person name="Daigneault M."/>
            <person name="Allen-Vercoe E."/>
            <person name="Young S.K."/>
            <person name="Zeng Q."/>
            <person name="Gargeya S."/>
            <person name="Fitzgerald M."/>
            <person name="Haas B."/>
            <person name="Abouelleil A."/>
            <person name="Alvarado L."/>
            <person name="Arachchi H.M."/>
            <person name="Berlin A."/>
            <person name="Brown A."/>
            <person name="Chapman S.B."/>
            <person name="Chen Z."/>
            <person name="Dunbar C."/>
            <person name="Freedman E."/>
            <person name="Gearin G."/>
            <person name="Gellesch M."/>
            <person name="Goldberg J."/>
            <person name="Griggs A."/>
            <person name="Gujja S."/>
            <person name="Heilman E.R."/>
            <person name="Heiman D."/>
            <person name="Howarth C."/>
            <person name="Larson L."/>
            <person name="Lui A."/>
            <person name="MacDonald P.J."/>
            <person name="Mehta T."/>
            <person name="Montmayeur A."/>
            <person name="Murphy C."/>
            <person name="Neiman D."/>
            <person name="Pearson M."/>
            <person name="Priest M."/>
            <person name="Roberts A."/>
            <person name="Saif S."/>
            <person name="Shea T."/>
            <person name="Shenoy N."/>
            <person name="Sisk P."/>
            <person name="Stolte C."/>
            <person name="Sykes S."/>
            <person name="White J."/>
            <person name="Yandava C."/>
            <person name="Wortman J."/>
            <person name="Nusbaum C."/>
            <person name="Birren B."/>
        </authorList>
    </citation>
    <scope>NUCLEOTIDE SEQUENCE [LARGE SCALE GENOMIC DNA]</scope>
    <source>
        <strain evidence="5 6">WAL-19142</strain>
    </source>
</reference>
<dbReference type="SUPFAM" id="SSF46785">
    <property type="entry name" value="Winged helix' DNA-binding domain"/>
    <property type="match status" value="1"/>
</dbReference>
<accession>A0A0J9C9K9</accession>
<dbReference type="Pfam" id="PF00392">
    <property type="entry name" value="GntR"/>
    <property type="match status" value="1"/>
</dbReference>
<dbReference type="InterPro" id="IPR008920">
    <property type="entry name" value="TF_FadR/GntR_C"/>
</dbReference>
<dbReference type="CDD" id="cd07377">
    <property type="entry name" value="WHTH_GntR"/>
    <property type="match status" value="1"/>
</dbReference>
<organism evidence="5 6">
    <name type="scientific">[Clostridium] citroniae WAL-19142</name>
    <dbReference type="NCBI Taxonomy" id="742734"/>
    <lineage>
        <taxon>Bacteria</taxon>
        <taxon>Bacillati</taxon>
        <taxon>Bacillota</taxon>
        <taxon>Clostridia</taxon>
        <taxon>Lachnospirales</taxon>
        <taxon>Lachnospiraceae</taxon>
        <taxon>Enterocloster</taxon>
    </lineage>
</organism>
<evidence type="ECO:0000313" key="6">
    <source>
        <dbReference type="Proteomes" id="UP000037392"/>
    </source>
</evidence>
<dbReference type="SMART" id="SM00345">
    <property type="entry name" value="HTH_GNTR"/>
    <property type="match status" value="1"/>
</dbReference>
<keyword evidence="2" id="KW-0238">DNA-binding</keyword>
<sequence>MEQKETKTIMNQVYNAIFSDIIHNEFDFDEYLTEKALMEKYNVSRAPVREALMQLRSDHFIVCIPRHGYRIRRPDQQELRDIVNFRAVLECSFLEQYYYSITPEHIQSLREICRQYADKQDKNFINYWKLNRDFHAKLFSCYGNDFALHTLLESMDRQVIYFVEIMKNYYLAADLHFAMLDYIEKGDIKTAMTLLRADIEKIPTNDALQRVKQNHPINAEVPTYSLC</sequence>
<proteinExistence type="predicted"/>
<feature type="domain" description="HTH gntR-type" evidence="4">
    <location>
        <begin position="7"/>
        <end position="74"/>
    </location>
</feature>
<dbReference type="EMBL" id="ADLK01000017">
    <property type="protein sequence ID" value="KMW21041.1"/>
    <property type="molecule type" value="Genomic_DNA"/>
</dbReference>
<dbReference type="InterPro" id="IPR036388">
    <property type="entry name" value="WH-like_DNA-bd_sf"/>
</dbReference>
<dbReference type="PANTHER" id="PTHR43537">
    <property type="entry name" value="TRANSCRIPTIONAL REGULATOR, GNTR FAMILY"/>
    <property type="match status" value="1"/>
</dbReference>
<evidence type="ECO:0000256" key="3">
    <source>
        <dbReference type="ARBA" id="ARBA00023163"/>
    </source>
</evidence>
<keyword evidence="1" id="KW-0805">Transcription regulation</keyword>
<comment type="caution">
    <text evidence="5">The sequence shown here is derived from an EMBL/GenBank/DDBJ whole genome shotgun (WGS) entry which is preliminary data.</text>
</comment>
<dbReference type="SUPFAM" id="SSF48008">
    <property type="entry name" value="GntR ligand-binding domain-like"/>
    <property type="match status" value="1"/>
</dbReference>
<dbReference type="OrthoDB" id="5449at2"/>
<name>A0A0J9C9K9_9FIRM</name>
<evidence type="ECO:0000256" key="2">
    <source>
        <dbReference type="ARBA" id="ARBA00023125"/>
    </source>
</evidence>
<dbReference type="InterPro" id="IPR000524">
    <property type="entry name" value="Tscrpt_reg_HTH_GntR"/>
</dbReference>
<dbReference type="Proteomes" id="UP000037392">
    <property type="component" value="Unassembled WGS sequence"/>
</dbReference>
<dbReference type="PROSITE" id="PS50949">
    <property type="entry name" value="HTH_GNTR"/>
    <property type="match status" value="1"/>
</dbReference>
<evidence type="ECO:0000259" key="4">
    <source>
        <dbReference type="PROSITE" id="PS50949"/>
    </source>
</evidence>
<dbReference type="GO" id="GO:0003677">
    <property type="term" value="F:DNA binding"/>
    <property type="evidence" value="ECO:0007669"/>
    <property type="project" value="UniProtKB-KW"/>
</dbReference>
<dbReference type="Gene3D" id="1.10.10.10">
    <property type="entry name" value="Winged helix-like DNA-binding domain superfamily/Winged helix DNA-binding domain"/>
    <property type="match status" value="1"/>
</dbReference>
<keyword evidence="3" id="KW-0804">Transcription</keyword>
<dbReference type="InterPro" id="IPR011711">
    <property type="entry name" value="GntR_C"/>
</dbReference>
<dbReference type="GeneID" id="93164495"/>
<dbReference type="PATRIC" id="fig|742734.4.peg.2021"/>
<dbReference type="PANTHER" id="PTHR43537:SF5">
    <property type="entry name" value="UXU OPERON TRANSCRIPTIONAL REGULATOR"/>
    <property type="match status" value="1"/>
</dbReference>
<gene>
    <name evidence="5" type="ORF">HMPREF9470_01885</name>
</gene>
<dbReference type="GO" id="GO:0003700">
    <property type="term" value="F:DNA-binding transcription factor activity"/>
    <property type="evidence" value="ECO:0007669"/>
    <property type="project" value="InterPro"/>
</dbReference>
<evidence type="ECO:0000256" key="1">
    <source>
        <dbReference type="ARBA" id="ARBA00023015"/>
    </source>
</evidence>
<dbReference type="AlphaFoldDB" id="A0A0J9C9K9"/>
<dbReference type="RefSeq" id="WP_007861055.1">
    <property type="nucleotide sequence ID" value="NZ_KQ235877.1"/>
</dbReference>
<dbReference type="Pfam" id="PF07729">
    <property type="entry name" value="FCD"/>
    <property type="match status" value="1"/>
</dbReference>
<protein>
    <recommendedName>
        <fullName evidence="4">HTH gntR-type domain-containing protein</fullName>
    </recommendedName>
</protein>
<dbReference type="InterPro" id="IPR036390">
    <property type="entry name" value="WH_DNA-bd_sf"/>
</dbReference>
<dbReference type="Gene3D" id="1.20.120.530">
    <property type="entry name" value="GntR ligand-binding domain-like"/>
    <property type="match status" value="1"/>
</dbReference>
<dbReference type="SMART" id="SM00895">
    <property type="entry name" value="FCD"/>
    <property type="match status" value="1"/>
</dbReference>